<dbReference type="OrthoDB" id="9812187at2"/>
<dbReference type="Proteomes" id="UP000017127">
    <property type="component" value="Unassembled WGS sequence"/>
</dbReference>
<dbReference type="InterPro" id="IPR028976">
    <property type="entry name" value="CheC-like_sf"/>
</dbReference>
<dbReference type="GO" id="GO:0006935">
    <property type="term" value="P:chemotaxis"/>
    <property type="evidence" value="ECO:0007669"/>
    <property type="project" value="UniProtKB-KW"/>
</dbReference>
<evidence type="ECO:0000313" key="3">
    <source>
        <dbReference type="Proteomes" id="UP000017127"/>
    </source>
</evidence>
<dbReference type="PATRIC" id="fig|1348334.3.peg.3650"/>
<dbReference type="SUPFAM" id="SSF103039">
    <property type="entry name" value="CheC-like"/>
    <property type="match status" value="1"/>
</dbReference>
<accession>U7QG36</accession>
<keyword evidence="3" id="KW-1185">Reference proteome</keyword>
<sequence>MNQNAESLAHLQQVFKVGLERSQMMLETIAKSPIELKLKTLEIIPREQLLSQLKSSLNLTEISAMELIFSGHYEGMAQLVFPTESAKLLINLIETQERRKLDQDQVDQGILSEVGNIFFNGVMGVMSTLSNYSITYMIPKYKVGNIGQLLLSSWSKNYSSALIGSVEFSSQRELWFWFQVSSLEPLLEQSQKISDYFET</sequence>
<proteinExistence type="predicted"/>
<evidence type="ECO:0008006" key="4">
    <source>
        <dbReference type="Google" id="ProtNLM"/>
    </source>
</evidence>
<protein>
    <recommendedName>
        <fullName evidence="4">CheC-like family protein</fullName>
    </recommendedName>
</protein>
<dbReference type="AlphaFoldDB" id="U7QG36"/>
<organism evidence="2 3">
    <name type="scientific">Lyngbya aestuarii BL J</name>
    <dbReference type="NCBI Taxonomy" id="1348334"/>
    <lineage>
        <taxon>Bacteria</taxon>
        <taxon>Bacillati</taxon>
        <taxon>Cyanobacteriota</taxon>
        <taxon>Cyanophyceae</taxon>
        <taxon>Oscillatoriophycideae</taxon>
        <taxon>Oscillatoriales</taxon>
        <taxon>Microcoleaceae</taxon>
        <taxon>Lyngbya</taxon>
    </lineage>
</organism>
<name>U7QG36_9CYAN</name>
<dbReference type="RefSeq" id="WP_023067475.1">
    <property type="nucleotide sequence ID" value="NZ_AUZM01000039.1"/>
</dbReference>
<dbReference type="EMBL" id="AUZM01000039">
    <property type="protein sequence ID" value="ERT06252.1"/>
    <property type="molecule type" value="Genomic_DNA"/>
</dbReference>
<comment type="caution">
    <text evidence="2">The sequence shown here is derived from an EMBL/GenBank/DDBJ whole genome shotgun (WGS) entry which is preliminary data.</text>
</comment>
<evidence type="ECO:0000313" key="2">
    <source>
        <dbReference type="EMBL" id="ERT06252.1"/>
    </source>
</evidence>
<gene>
    <name evidence="2" type="ORF">M595_3772</name>
</gene>
<dbReference type="Gene3D" id="3.40.1550.10">
    <property type="entry name" value="CheC-like"/>
    <property type="match status" value="1"/>
</dbReference>
<keyword evidence="1" id="KW-0145">Chemotaxis</keyword>
<evidence type="ECO:0000256" key="1">
    <source>
        <dbReference type="ARBA" id="ARBA00022500"/>
    </source>
</evidence>
<reference evidence="2 3" key="1">
    <citation type="journal article" date="2013" name="Front. Microbiol.">
        <title>Comparative genomic analyses of the cyanobacterium, Lyngbya aestuarii BL J, a powerful hydrogen producer.</title>
        <authorList>
            <person name="Kothari A."/>
            <person name="Vaughn M."/>
            <person name="Garcia-Pichel F."/>
        </authorList>
    </citation>
    <scope>NUCLEOTIDE SEQUENCE [LARGE SCALE GENOMIC DNA]</scope>
    <source>
        <strain evidence="2 3">BL J</strain>
    </source>
</reference>